<proteinExistence type="predicted"/>
<comment type="caution">
    <text evidence="2">The sequence shown here is derived from an EMBL/GenBank/DDBJ whole genome shotgun (WGS) entry which is preliminary data.</text>
</comment>
<organism evidence="2 3">
    <name type="scientific">Methylobacterium gregans</name>
    <dbReference type="NCBI Taxonomy" id="374424"/>
    <lineage>
        <taxon>Bacteria</taxon>
        <taxon>Pseudomonadati</taxon>
        <taxon>Pseudomonadota</taxon>
        <taxon>Alphaproteobacteria</taxon>
        <taxon>Hyphomicrobiales</taxon>
        <taxon>Methylobacteriaceae</taxon>
        <taxon>Methylobacterium</taxon>
    </lineage>
</organism>
<evidence type="ECO:0000313" key="2">
    <source>
        <dbReference type="EMBL" id="GJD79415.1"/>
    </source>
</evidence>
<evidence type="ECO:0000256" key="1">
    <source>
        <dbReference type="SAM" id="MobiDB-lite"/>
    </source>
</evidence>
<keyword evidence="3" id="KW-1185">Reference proteome</keyword>
<protein>
    <submittedName>
        <fullName evidence="2">Uncharacterized protein</fullName>
    </submittedName>
</protein>
<name>A0AA37HPU9_9HYPH</name>
<feature type="region of interest" description="Disordered" evidence="1">
    <location>
        <begin position="1"/>
        <end position="115"/>
    </location>
</feature>
<sequence length="115" mass="12076">MANASKNSIGPGAQGKQSGTGAMTDLPEGILPENMVLSNRDKSRHTDERGLDSKHVQTEQYQDHAGNRLDARGAEGAEGADERAAGGREGNTSGLANPMTDLSGDESSLKRRQQG</sequence>
<evidence type="ECO:0000313" key="3">
    <source>
        <dbReference type="Proteomes" id="UP001055108"/>
    </source>
</evidence>
<accession>A0AA37HPU9</accession>
<gene>
    <name evidence="2" type="ORF">NBEOAGPD_2641</name>
</gene>
<reference evidence="2" key="1">
    <citation type="journal article" date="2016" name="Front. Microbiol.">
        <title>Genome Sequence of the Piezophilic, Mesophilic Sulfate-Reducing Bacterium Desulfovibrio indicus J2T.</title>
        <authorList>
            <person name="Cao J."/>
            <person name="Maignien L."/>
            <person name="Shao Z."/>
            <person name="Alain K."/>
            <person name="Jebbar M."/>
        </authorList>
    </citation>
    <scope>NUCLEOTIDE SEQUENCE</scope>
    <source>
        <strain evidence="2">NBRC 103626</strain>
    </source>
</reference>
<dbReference type="RefSeq" id="WP_238303406.1">
    <property type="nucleotide sequence ID" value="NZ_BPQM01000062.1"/>
</dbReference>
<feature type="compositionally biased region" description="Basic and acidic residues" evidence="1">
    <location>
        <begin position="39"/>
        <end position="86"/>
    </location>
</feature>
<reference evidence="2" key="2">
    <citation type="submission" date="2021-08" db="EMBL/GenBank/DDBJ databases">
        <authorList>
            <person name="Tani A."/>
            <person name="Ola A."/>
            <person name="Ogura Y."/>
            <person name="Katsura K."/>
            <person name="Hayashi T."/>
        </authorList>
    </citation>
    <scope>NUCLEOTIDE SEQUENCE</scope>
    <source>
        <strain evidence="2">NBRC 103626</strain>
    </source>
</reference>
<dbReference type="Proteomes" id="UP001055108">
    <property type="component" value="Unassembled WGS sequence"/>
</dbReference>
<dbReference type="EMBL" id="BPQM01000062">
    <property type="protein sequence ID" value="GJD79415.1"/>
    <property type="molecule type" value="Genomic_DNA"/>
</dbReference>
<dbReference type="AlphaFoldDB" id="A0AA37HPU9"/>